<feature type="non-terminal residue" evidence="1">
    <location>
        <position position="596"/>
    </location>
</feature>
<proteinExistence type="predicted"/>
<accession>A0A087SWL0</accession>
<dbReference type="OrthoDB" id="6418648at2759"/>
<name>A0A087SWL0_STEMI</name>
<dbReference type="Proteomes" id="UP000054359">
    <property type="component" value="Unassembled WGS sequence"/>
</dbReference>
<reference evidence="1 2" key="1">
    <citation type="submission" date="2013-11" db="EMBL/GenBank/DDBJ databases">
        <title>Genome sequencing of Stegodyphus mimosarum.</title>
        <authorList>
            <person name="Bechsgaard J."/>
        </authorList>
    </citation>
    <scope>NUCLEOTIDE SEQUENCE [LARGE SCALE GENOMIC DNA]</scope>
</reference>
<evidence type="ECO:0000313" key="1">
    <source>
        <dbReference type="EMBL" id="KFM57249.1"/>
    </source>
</evidence>
<organism evidence="1 2">
    <name type="scientific">Stegodyphus mimosarum</name>
    <name type="common">African social velvet spider</name>
    <dbReference type="NCBI Taxonomy" id="407821"/>
    <lineage>
        <taxon>Eukaryota</taxon>
        <taxon>Metazoa</taxon>
        <taxon>Ecdysozoa</taxon>
        <taxon>Arthropoda</taxon>
        <taxon>Chelicerata</taxon>
        <taxon>Arachnida</taxon>
        <taxon>Araneae</taxon>
        <taxon>Araneomorphae</taxon>
        <taxon>Entelegynae</taxon>
        <taxon>Eresoidea</taxon>
        <taxon>Eresidae</taxon>
        <taxon>Stegodyphus</taxon>
    </lineage>
</organism>
<dbReference type="EMBL" id="KK112279">
    <property type="protein sequence ID" value="KFM57249.1"/>
    <property type="molecule type" value="Genomic_DNA"/>
</dbReference>
<dbReference type="OMA" id="RCKAAKT"/>
<protein>
    <submittedName>
        <fullName evidence="1">Uncharacterized protein</fullName>
    </submittedName>
</protein>
<keyword evidence="2" id="KW-1185">Reference proteome</keyword>
<dbReference type="AlphaFoldDB" id="A0A087SWL0"/>
<evidence type="ECO:0000313" key="2">
    <source>
        <dbReference type="Proteomes" id="UP000054359"/>
    </source>
</evidence>
<sequence length="596" mass="64937">MIFATEKPSIIAKRCLVFSTGTSREQLLERTMYFKSWILILLLFTQFDYGMSQWPQRIIEGARELTACEGLGFPDATLNSCGFCTGGGTGLPGNFSEDCMGSCTDDAVPDCAGLCGGNAYIDECSGQCIAGTTGFSEEDVSSFRDCRGYCTSSGGQFYTDNCGVCHTGTSPFQDCTNRCHLPGQESLMAKLLCGRCVGGTTGVLEFEVLDPCGNCRSETLECPCNGTGKPDACGVCRGGGKSCMRVTSFRPRAIPVNTYAIVTVEGAFRGRTRNLKCIFSEILSDDTLGNRTEFAAFGNGTHVNCSVLLKLGSYRVGIILEVGDPFEMDYVEEAELLVYDDAEYASMNPTRAIYDRGDAKNLIVTFSGGKVPPLPLICVISGEGWPPDKRLAASEINTLDTCAIPYPSSSMKLNVAQSFNGIHTFRKVFQLRFYASPPEMRKYYIAEDGHAVVVVFDRPVNLCNLQYCSQILNSVTLTRLGEGADCQWATKQQLIITVQNPIQENPFRVTFKKGVLKQDGERYALPKNDSLTIDAWYPQPVSSAQVAISGPSTVPYCGVFTLVGHFSSPKGDAAYYWTAYRADNRPIDTEIADALL</sequence>
<gene>
    <name evidence="1" type="ORF">X975_02603</name>
</gene>